<comment type="subcellular location">
    <subcellularLocation>
        <location evidence="2">Endoplasmic reticulum membrane</location>
        <topology evidence="2">Multi-pass membrane protein</topology>
    </subcellularLocation>
</comment>
<dbReference type="PANTHER" id="PTHR11132">
    <property type="entry name" value="SOLUTE CARRIER FAMILY 35"/>
    <property type="match status" value="1"/>
</dbReference>
<feature type="transmembrane region" description="Helical" evidence="9">
    <location>
        <begin position="368"/>
        <end position="386"/>
    </location>
</feature>
<feature type="domain" description="Sugar phosphate transporter" evidence="10">
    <location>
        <begin position="47"/>
        <end position="337"/>
    </location>
</feature>
<keyword evidence="12" id="KW-1185">Reference proteome</keyword>
<evidence type="ECO:0000256" key="2">
    <source>
        <dbReference type="ARBA" id="ARBA00004477"/>
    </source>
</evidence>
<evidence type="ECO:0000256" key="6">
    <source>
        <dbReference type="ARBA" id="ARBA00022989"/>
    </source>
</evidence>
<protein>
    <recommendedName>
        <fullName evidence="10">Sugar phosphate transporter domain-containing protein</fullName>
    </recommendedName>
</protein>
<sequence length="400" mass="43160">MSATKENQRDSGEEDRKLEGGVLRQESAPPAPQEKGLHPAVYIGSGVIIFNKWVLASAKFTLFLTTWHMLFATTMTQILAKFTSALDSRHKVPMNPQTYLRAIVPIGIMFSLSLICGNVAYLYLSVSFIQMLKATNAVVTLFATWAFGIAPPNMKVLGNVGIIVLGVVIASFGEIKFDMVGFICTYPALALAAQYQANPTTDQASGIVFEALRLVMIQRMLSSAEFKMDPLVSLYYYAPACAIINGVVTLFIEGPRLTMGDIYSVGIFTLIANAFVAFLLNVSVVFLIGKTSAVVLTMSGILKDILLVIASLVIFLDPVTLQQYFGYSIALGGLCYYRLGPEKMQSALADARLSLGAIRQNHPARSKGAVGVLVVGAILFGGYLFWPSLHAPAVAVPPPA</sequence>
<dbReference type="Pfam" id="PF03151">
    <property type="entry name" value="TPT"/>
    <property type="match status" value="1"/>
</dbReference>
<proteinExistence type="inferred from homology"/>
<accession>A0A423W9P4</accession>
<feature type="transmembrane region" description="Helical" evidence="9">
    <location>
        <begin position="264"/>
        <end position="288"/>
    </location>
</feature>
<evidence type="ECO:0000256" key="5">
    <source>
        <dbReference type="ARBA" id="ARBA00022692"/>
    </source>
</evidence>
<evidence type="ECO:0000256" key="3">
    <source>
        <dbReference type="ARBA" id="ARBA00010425"/>
    </source>
</evidence>
<organism evidence="11 12">
    <name type="scientific">Cytospora leucostoma</name>
    <dbReference type="NCBI Taxonomy" id="1230097"/>
    <lineage>
        <taxon>Eukaryota</taxon>
        <taxon>Fungi</taxon>
        <taxon>Dikarya</taxon>
        <taxon>Ascomycota</taxon>
        <taxon>Pezizomycotina</taxon>
        <taxon>Sordariomycetes</taxon>
        <taxon>Sordariomycetidae</taxon>
        <taxon>Diaporthales</taxon>
        <taxon>Cytosporaceae</taxon>
        <taxon>Cytospora</taxon>
    </lineage>
</organism>
<gene>
    <name evidence="11" type="ORF">VPNG_08371</name>
</gene>
<evidence type="ECO:0000259" key="10">
    <source>
        <dbReference type="Pfam" id="PF03151"/>
    </source>
</evidence>
<comment type="similarity">
    <text evidence="3">Belongs to the TPT transporter family. SLC35D subfamily.</text>
</comment>
<evidence type="ECO:0000256" key="8">
    <source>
        <dbReference type="SAM" id="MobiDB-lite"/>
    </source>
</evidence>
<evidence type="ECO:0000256" key="9">
    <source>
        <dbReference type="SAM" id="Phobius"/>
    </source>
</evidence>
<feature type="transmembrane region" description="Helical" evidence="9">
    <location>
        <begin position="156"/>
        <end position="173"/>
    </location>
</feature>
<dbReference type="Proteomes" id="UP000285146">
    <property type="component" value="Unassembled WGS sequence"/>
</dbReference>
<feature type="transmembrane region" description="Helical" evidence="9">
    <location>
        <begin position="60"/>
        <end position="79"/>
    </location>
</feature>
<evidence type="ECO:0000256" key="1">
    <source>
        <dbReference type="ARBA" id="ARBA00003420"/>
    </source>
</evidence>
<feature type="transmembrane region" description="Helical" evidence="9">
    <location>
        <begin position="234"/>
        <end position="252"/>
    </location>
</feature>
<feature type="compositionally biased region" description="Basic and acidic residues" evidence="8">
    <location>
        <begin position="1"/>
        <end position="19"/>
    </location>
</feature>
<evidence type="ECO:0000256" key="7">
    <source>
        <dbReference type="ARBA" id="ARBA00023136"/>
    </source>
</evidence>
<dbReference type="OrthoDB" id="6418713at2759"/>
<dbReference type="AlphaFoldDB" id="A0A423W9P4"/>
<dbReference type="GO" id="GO:0005789">
    <property type="term" value="C:endoplasmic reticulum membrane"/>
    <property type="evidence" value="ECO:0007669"/>
    <property type="project" value="UniProtKB-SubCell"/>
</dbReference>
<keyword evidence="7 9" id="KW-0472">Membrane</keyword>
<name>A0A423W9P4_9PEZI</name>
<keyword evidence="6 9" id="KW-1133">Transmembrane helix</keyword>
<evidence type="ECO:0000313" key="12">
    <source>
        <dbReference type="Proteomes" id="UP000285146"/>
    </source>
</evidence>
<dbReference type="InterPro" id="IPR050186">
    <property type="entry name" value="TPT_transporter"/>
</dbReference>
<feature type="region of interest" description="Disordered" evidence="8">
    <location>
        <begin position="1"/>
        <end position="34"/>
    </location>
</feature>
<dbReference type="InterPro" id="IPR004853">
    <property type="entry name" value="Sugar_P_trans_dom"/>
</dbReference>
<keyword evidence="5 9" id="KW-0812">Transmembrane</keyword>
<feature type="transmembrane region" description="Helical" evidence="9">
    <location>
        <begin position="295"/>
        <end position="315"/>
    </location>
</feature>
<dbReference type="EMBL" id="LKEB01000057">
    <property type="protein sequence ID" value="ROW00037.1"/>
    <property type="molecule type" value="Genomic_DNA"/>
</dbReference>
<reference evidence="11 12" key="1">
    <citation type="submission" date="2015-09" db="EMBL/GenBank/DDBJ databases">
        <title>Host preference determinants of Valsa canker pathogens revealed by comparative genomics.</title>
        <authorList>
            <person name="Yin Z."/>
            <person name="Huang L."/>
        </authorList>
    </citation>
    <scope>NUCLEOTIDE SEQUENCE [LARGE SCALE GENOMIC DNA]</scope>
    <source>
        <strain evidence="11 12">SXYLt</strain>
    </source>
</reference>
<dbReference type="InParanoid" id="A0A423W9P4"/>
<feature type="transmembrane region" description="Helical" evidence="9">
    <location>
        <begin position="321"/>
        <end position="339"/>
    </location>
</feature>
<comment type="function">
    <text evidence="1">Involved in the import of GDP-mannose from the cytoplasm into the Golgi lumen.</text>
</comment>
<feature type="transmembrane region" description="Helical" evidence="9">
    <location>
        <begin position="99"/>
        <end position="124"/>
    </location>
</feature>
<evidence type="ECO:0000313" key="11">
    <source>
        <dbReference type="EMBL" id="ROW00037.1"/>
    </source>
</evidence>
<feature type="transmembrane region" description="Helical" evidence="9">
    <location>
        <begin position="131"/>
        <end position="150"/>
    </location>
</feature>
<evidence type="ECO:0000256" key="4">
    <source>
        <dbReference type="ARBA" id="ARBA00011182"/>
    </source>
</evidence>
<comment type="subunit">
    <text evidence="4">Homooligomer.</text>
</comment>
<comment type="caution">
    <text evidence="11">The sequence shown here is derived from an EMBL/GenBank/DDBJ whole genome shotgun (WGS) entry which is preliminary data.</text>
</comment>